<proteinExistence type="predicted"/>
<reference evidence="2" key="1">
    <citation type="submission" date="2020-05" db="EMBL/GenBank/DDBJ databases">
        <title>Mycena genomes resolve the evolution of fungal bioluminescence.</title>
        <authorList>
            <person name="Tsai I.J."/>
        </authorList>
    </citation>
    <scope>NUCLEOTIDE SEQUENCE</scope>
    <source>
        <strain evidence="2">CCC161011</strain>
    </source>
</reference>
<feature type="region of interest" description="Disordered" evidence="1">
    <location>
        <begin position="14"/>
        <end position="37"/>
    </location>
</feature>
<protein>
    <submittedName>
        <fullName evidence="2">Uncharacterized protein</fullName>
    </submittedName>
</protein>
<feature type="region of interest" description="Disordered" evidence="1">
    <location>
        <begin position="243"/>
        <end position="285"/>
    </location>
</feature>
<dbReference type="CDD" id="cd21037">
    <property type="entry name" value="MLKL_NTD"/>
    <property type="match status" value="1"/>
</dbReference>
<dbReference type="GO" id="GO:0007166">
    <property type="term" value="P:cell surface receptor signaling pathway"/>
    <property type="evidence" value="ECO:0007669"/>
    <property type="project" value="InterPro"/>
</dbReference>
<dbReference type="AlphaFoldDB" id="A0A8H6XXJ2"/>
<dbReference type="Proteomes" id="UP000620124">
    <property type="component" value="Unassembled WGS sequence"/>
</dbReference>
<evidence type="ECO:0000313" key="3">
    <source>
        <dbReference type="Proteomes" id="UP000620124"/>
    </source>
</evidence>
<evidence type="ECO:0000256" key="1">
    <source>
        <dbReference type="SAM" id="MobiDB-lite"/>
    </source>
</evidence>
<comment type="caution">
    <text evidence="2">The sequence shown here is derived from an EMBL/GenBank/DDBJ whole genome shotgun (WGS) entry which is preliminary data.</text>
</comment>
<evidence type="ECO:0000313" key="2">
    <source>
        <dbReference type="EMBL" id="KAF7350088.1"/>
    </source>
</evidence>
<feature type="compositionally biased region" description="Basic and acidic residues" evidence="1">
    <location>
        <begin position="23"/>
        <end position="33"/>
    </location>
</feature>
<name>A0A8H6XXJ2_9AGAR</name>
<gene>
    <name evidence="2" type="ORF">MVEN_01310700</name>
</gene>
<accession>A0A8H6XXJ2</accession>
<dbReference type="InterPro" id="IPR059179">
    <property type="entry name" value="MLKL-like_MCAfunc"/>
</dbReference>
<dbReference type="InterPro" id="IPR036537">
    <property type="entry name" value="Adaptor_Cbl_N_dom_sf"/>
</dbReference>
<dbReference type="EMBL" id="JACAZI010000010">
    <property type="protein sequence ID" value="KAF7350088.1"/>
    <property type="molecule type" value="Genomic_DNA"/>
</dbReference>
<organism evidence="2 3">
    <name type="scientific">Mycena venus</name>
    <dbReference type="NCBI Taxonomy" id="2733690"/>
    <lineage>
        <taxon>Eukaryota</taxon>
        <taxon>Fungi</taxon>
        <taxon>Dikarya</taxon>
        <taxon>Basidiomycota</taxon>
        <taxon>Agaricomycotina</taxon>
        <taxon>Agaricomycetes</taxon>
        <taxon>Agaricomycetidae</taxon>
        <taxon>Agaricales</taxon>
        <taxon>Marasmiineae</taxon>
        <taxon>Mycenaceae</taxon>
        <taxon>Mycena</taxon>
    </lineage>
</organism>
<keyword evidence="3" id="KW-1185">Reference proteome</keyword>
<feature type="compositionally biased region" description="Gly residues" evidence="1">
    <location>
        <begin position="244"/>
        <end position="255"/>
    </location>
</feature>
<sequence>MNIFPVRPRFLMRKSRSVPSPKTSEESPQEEKTPLVNSEKLRTASNVLDFALRTLSTVSSNIPLGSVISSVIDPLLLITGRIQQTSANAEGLTQLAARIELLTPVVSAMTEKDPNEGKSIVEAFKRELQSITKDLEVAGSRGKLNQFFNSVDDASSLQKHNMTLSQMIADSTLATVQKVSKSVQELERLRLQESSSYEAQIVLGDITGGYGGPGGKALMGGEGGDGEGPKLAMDADERFKIGNISGGTGGAGGGGKRSRREGWNWQRAGDQQAAAEQNRPDSRATVRRESNRVIVDFPYLSMLLSGLFSI</sequence>
<dbReference type="OrthoDB" id="3069255at2759"/>
<dbReference type="Gene3D" id="1.20.930.20">
    <property type="entry name" value="Adaptor protein Cbl, N-terminal domain"/>
    <property type="match status" value="1"/>
</dbReference>